<evidence type="ECO:0000313" key="6">
    <source>
        <dbReference type="EMBL" id="SFD68981.1"/>
    </source>
</evidence>
<dbReference type="EMBL" id="FOMS01000002">
    <property type="protein sequence ID" value="SFD68981.1"/>
    <property type="molecule type" value="Genomic_DNA"/>
</dbReference>
<sequence>MIRAHVREKRFGESRVLSNIAFEVAPGETVAILGPSGIGKSTLLRIVAGIDTAFDGHVETPERMAIVFQEPTLLPWRSCLRNLTIVHPDLSEDDARAMLGRVGIPDKAGAFPLQLSLGQQRRLALARAFAGRPEMLIMDEPFVSLDPETSETMLALTERLIAEVRPATLFVTHAREEAERLGSRILELRGTPATLAPRLVQNGELP</sequence>
<dbReference type="InterPro" id="IPR050166">
    <property type="entry name" value="ABC_transporter_ATP-bind"/>
</dbReference>
<dbReference type="AlphaFoldDB" id="A0A1I1UDS7"/>
<name>A0A1I1UDS7_9RHOB</name>
<dbReference type="PANTHER" id="PTHR42788">
    <property type="entry name" value="TAURINE IMPORT ATP-BINDING PROTEIN-RELATED"/>
    <property type="match status" value="1"/>
</dbReference>
<dbReference type="InterPro" id="IPR003439">
    <property type="entry name" value="ABC_transporter-like_ATP-bd"/>
</dbReference>
<evidence type="ECO:0000256" key="1">
    <source>
        <dbReference type="ARBA" id="ARBA00005417"/>
    </source>
</evidence>
<keyword evidence="7" id="KW-1185">Reference proteome</keyword>
<dbReference type="GO" id="GO:0016887">
    <property type="term" value="F:ATP hydrolysis activity"/>
    <property type="evidence" value="ECO:0007669"/>
    <property type="project" value="InterPro"/>
</dbReference>
<evidence type="ECO:0000256" key="3">
    <source>
        <dbReference type="ARBA" id="ARBA00022741"/>
    </source>
</evidence>
<evidence type="ECO:0000256" key="2">
    <source>
        <dbReference type="ARBA" id="ARBA00022448"/>
    </source>
</evidence>
<dbReference type="PANTHER" id="PTHR42788:SF19">
    <property type="entry name" value="ALIPHATIC SULFONATES IMPORT ATP-BINDING PROTEIN SSUB 2"/>
    <property type="match status" value="1"/>
</dbReference>
<comment type="similarity">
    <text evidence="1">Belongs to the ABC transporter superfamily.</text>
</comment>
<dbReference type="Proteomes" id="UP000325289">
    <property type="component" value="Unassembled WGS sequence"/>
</dbReference>
<dbReference type="InterPro" id="IPR027417">
    <property type="entry name" value="P-loop_NTPase"/>
</dbReference>
<keyword evidence="3" id="KW-0547">Nucleotide-binding</keyword>
<gene>
    <name evidence="6" type="ORF">SAMN04515678_102300</name>
</gene>
<evidence type="ECO:0000256" key="4">
    <source>
        <dbReference type="ARBA" id="ARBA00022840"/>
    </source>
</evidence>
<reference evidence="6 7" key="1">
    <citation type="submission" date="2016-10" db="EMBL/GenBank/DDBJ databases">
        <authorList>
            <person name="Varghese N."/>
            <person name="Submissions S."/>
        </authorList>
    </citation>
    <scope>NUCLEOTIDE SEQUENCE [LARGE SCALE GENOMIC DNA]</scope>
    <source>
        <strain evidence="7">YIM D21,KCTC 23444,ACCC 10710</strain>
    </source>
</reference>
<dbReference type="SMART" id="SM00382">
    <property type="entry name" value="AAA"/>
    <property type="match status" value="1"/>
</dbReference>
<evidence type="ECO:0000259" key="5">
    <source>
        <dbReference type="PROSITE" id="PS50893"/>
    </source>
</evidence>
<dbReference type="InterPro" id="IPR003593">
    <property type="entry name" value="AAA+_ATPase"/>
</dbReference>
<dbReference type="GO" id="GO:0005524">
    <property type="term" value="F:ATP binding"/>
    <property type="evidence" value="ECO:0007669"/>
    <property type="project" value="UniProtKB-KW"/>
</dbReference>
<organism evidence="6 7">
    <name type="scientific">Roseivivax sediminis</name>
    <dbReference type="NCBI Taxonomy" id="936889"/>
    <lineage>
        <taxon>Bacteria</taxon>
        <taxon>Pseudomonadati</taxon>
        <taxon>Pseudomonadota</taxon>
        <taxon>Alphaproteobacteria</taxon>
        <taxon>Rhodobacterales</taxon>
        <taxon>Roseobacteraceae</taxon>
        <taxon>Roseivivax</taxon>
    </lineage>
</organism>
<dbReference type="InterPro" id="IPR017871">
    <property type="entry name" value="ABC_transporter-like_CS"/>
</dbReference>
<dbReference type="PROSITE" id="PS00211">
    <property type="entry name" value="ABC_TRANSPORTER_1"/>
    <property type="match status" value="1"/>
</dbReference>
<dbReference type="RefSeq" id="WP_149754690.1">
    <property type="nucleotide sequence ID" value="NZ_FOMS01000002.1"/>
</dbReference>
<dbReference type="SUPFAM" id="SSF52540">
    <property type="entry name" value="P-loop containing nucleoside triphosphate hydrolases"/>
    <property type="match status" value="1"/>
</dbReference>
<dbReference type="Gene3D" id="3.40.50.300">
    <property type="entry name" value="P-loop containing nucleotide triphosphate hydrolases"/>
    <property type="match status" value="1"/>
</dbReference>
<dbReference type="PROSITE" id="PS50893">
    <property type="entry name" value="ABC_TRANSPORTER_2"/>
    <property type="match status" value="1"/>
</dbReference>
<protein>
    <submittedName>
        <fullName evidence="6">NitT/TauT family transport system ATP-binding protein</fullName>
    </submittedName>
</protein>
<dbReference type="OrthoDB" id="9802264at2"/>
<proteinExistence type="inferred from homology"/>
<accession>A0A1I1UDS7</accession>
<keyword evidence="4 6" id="KW-0067">ATP-binding</keyword>
<dbReference type="Pfam" id="PF00005">
    <property type="entry name" value="ABC_tran"/>
    <property type="match status" value="1"/>
</dbReference>
<feature type="domain" description="ABC transporter" evidence="5">
    <location>
        <begin position="2"/>
        <end position="205"/>
    </location>
</feature>
<keyword evidence="2" id="KW-0813">Transport</keyword>
<evidence type="ECO:0000313" key="7">
    <source>
        <dbReference type="Proteomes" id="UP000325289"/>
    </source>
</evidence>